<evidence type="ECO:0000313" key="15">
    <source>
        <dbReference type="Proteomes" id="UP000631421"/>
    </source>
</evidence>
<dbReference type="PANTHER" id="PTHR47568">
    <property type="match status" value="1"/>
</dbReference>
<dbReference type="GO" id="GO:0008270">
    <property type="term" value="F:zinc ion binding"/>
    <property type="evidence" value="ECO:0007669"/>
    <property type="project" value="UniProtKB-KW"/>
</dbReference>
<dbReference type="AlphaFoldDB" id="A0A926Z6W7"/>
<keyword evidence="15" id="KW-1185">Reference proteome</keyword>
<evidence type="ECO:0000256" key="8">
    <source>
        <dbReference type="ARBA" id="ARBA00022786"/>
    </source>
</evidence>
<evidence type="ECO:0000256" key="3">
    <source>
        <dbReference type="ARBA" id="ARBA00012483"/>
    </source>
</evidence>
<organism evidence="14 15">
    <name type="scientific">Pseudanabaena cinerea FACHB-1277</name>
    <dbReference type="NCBI Taxonomy" id="2949581"/>
    <lineage>
        <taxon>Bacteria</taxon>
        <taxon>Bacillati</taxon>
        <taxon>Cyanobacteriota</taxon>
        <taxon>Cyanophyceae</taxon>
        <taxon>Pseudanabaenales</taxon>
        <taxon>Pseudanabaenaceae</taxon>
        <taxon>Pseudanabaena</taxon>
        <taxon>Pseudanabaena cinerea</taxon>
    </lineage>
</organism>
<evidence type="ECO:0000256" key="4">
    <source>
        <dbReference type="ARBA" id="ARBA00022679"/>
    </source>
</evidence>
<gene>
    <name evidence="14" type="ORF">H6F44_13665</name>
</gene>
<reference evidence="14" key="2">
    <citation type="submission" date="2020-08" db="EMBL/GenBank/DDBJ databases">
        <authorList>
            <person name="Chen M."/>
            <person name="Teng W."/>
            <person name="Zhao L."/>
            <person name="Hu C."/>
            <person name="Zhou Y."/>
            <person name="Han B."/>
            <person name="Song L."/>
            <person name="Shu W."/>
        </authorList>
    </citation>
    <scope>NUCLEOTIDE SEQUENCE</scope>
    <source>
        <strain evidence="14">FACHB-1277</strain>
    </source>
</reference>
<keyword evidence="11 12" id="KW-0472">Membrane</keyword>
<dbReference type="InterPro" id="IPR022170">
    <property type="entry name" value="MUL1-like"/>
</dbReference>
<evidence type="ECO:0000256" key="10">
    <source>
        <dbReference type="ARBA" id="ARBA00022989"/>
    </source>
</evidence>
<sequence>MAIFGAILLIIGVVLFFVQKNYSTKLRSIQSAIPATVAELQKIASEIAAEIGSGNLREYVKVRGLIRSDRPLLSELKQQPCVHYTMRVVREYEEKIQTTDSEGRTKIATRKSSETVSNNSRSIPFVLEDRSGQILVNPDGGNIDTEQILDEFCHGNSTSISFGGFTMSLGNSFGVGDRRTLGYRYTESILPCDREVLVIGTAADDGGNVTLRKPIQSDKKFIISLKSEEALAKSTANAAKGFFYGMVGCLAIGSVLLILGLILKK</sequence>
<dbReference type="PANTHER" id="PTHR47568:SF2">
    <property type="entry name" value="E3 UBIQUITIN-PROTEIN LIGASE SP1-RELATED"/>
    <property type="match status" value="1"/>
</dbReference>
<evidence type="ECO:0000256" key="1">
    <source>
        <dbReference type="ARBA" id="ARBA00000900"/>
    </source>
</evidence>
<evidence type="ECO:0000256" key="7">
    <source>
        <dbReference type="ARBA" id="ARBA00022771"/>
    </source>
</evidence>
<comment type="caution">
    <text evidence="14">The sequence shown here is derived from an EMBL/GenBank/DDBJ whole genome shotgun (WGS) entry which is preliminary data.</text>
</comment>
<feature type="transmembrane region" description="Helical" evidence="12">
    <location>
        <begin position="242"/>
        <end position="263"/>
    </location>
</feature>
<dbReference type="EMBL" id="JACJPY010000044">
    <property type="protein sequence ID" value="MBD2151160.1"/>
    <property type="molecule type" value="Genomic_DNA"/>
</dbReference>
<keyword evidence="5 12" id="KW-0812">Transmembrane</keyword>
<dbReference type="EC" id="2.3.2.27" evidence="3"/>
<proteinExistence type="predicted"/>
<evidence type="ECO:0000256" key="2">
    <source>
        <dbReference type="ARBA" id="ARBA00004141"/>
    </source>
</evidence>
<keyword evidence="6" id="KW-0479">Metal-binding</keyword>
<comment type="catalytic activity">
    <reaction evidence="1">
        <text>S-ubiquitinyl-[E2 ubiquitin-conjugating enzyme]-L-cysteine + [acceptor protein]-L-lysine = [E2 ubiquitin-conjugating enzyme]-L-cysteine + N(6)-ubiquitinyl-[acceptor protein]-L-lysine.</text>
        <dbReference type="EC" id="2.3.2.27"/>
    </reaction>
</comment>
<keyword evidence="8" id="KW-0833">Ubl conjugation pathway</keyword>
<dbReference type="GO" id="GO:0016020">
    <property type="term" value="C:membrane"/>
    <property type="evidence" value="ECO:0007669"/>
    <property type="project" value="UniProtKB-SubCell"/>
</dbReference>
<keyword evidence="7" id="KW-0863">Zinc-finger</keyword>
<keyword evidence="10 12" id="KW-1133">Transmembrane helix</keyword>
<evidence type="ECO:0000256" key="9">
    <source>
        <dbReference type="ARBA" id="ARBA00022833"/>
    </source>
</evidence>
<evidence type="ECO:0000313" key="14">
    <source>
        <dbReference type="EMBL" id="MBD2151160.1"/>
    </source>
</evidence>
<protein>
    <recommendedName>
        <fullName evidence="3">RING-type E3 ubiquitin transferase</fullName>
        <ecNumber evidence="3">2.3.2.27</ecNumber>
    </recommendedName>
</protein>
<keyword evidence="9" id="KW-0862">Zinc</keyword>
<evidence type="ECO:0000256" key="5">
    <source>
        <dbReference type="ARBA" id="ARBA00022692"/>
    </source>
</evidence>
<evidence type="ECO:0000256" key="6">
    <source>
        <dbReference type="ARBA" id="ARBA00022723"/>
    </source>
</evidence>
<dbReference type="GO" id="GO:0016567">
    <property type="term" value="P:protein ubiquitination"/>
    <property type="evidence" value="ECO:0007669"/>
    <property type="project" value="InterPro"/>
</dbReference>
<feature type="domain" description="E3 Ubiquitin ligase MUL1-like" evidence="13">
    <location>
        <begin position="96"/>
        <end position="256"/>
    </location>
</feature>
<evidence type="ECO:0000256" key="12">
    <source>
        <dbReference type="SAM" id="Phobius"/>
    </source>
</evidence>
<comment type="subcellular location">
    <subcellularLocation>
        <location evidence="2">Membrane</location>
        <topology evidence="2">Multi-pass membrane protein</topology>
    </subcellularLocation>
</comment>
<reference evidence="14" key="1">
    <citation type="journal article" date="2015" name="ISME J.">
        <title>Draft Genome Sequence of Streptomyces incarnatus NRRL8089, which Produces the Nucleoside Antibiotic Sinefungin.</title>
        <authorList>
            <person name="Oshima K."/>
            <person name="Hattori M."/>
            <person name="Shimizu H."/>
            <person name="Fukuda K."/>
            <person name="Nemoto M."/>
            <person name="Inagaki K."/>
            <person name="Tamura T."/>
        </authorList>
    </citation>
    <scope>NUCLEOTIDE SEQUENCE</scope>
    <source>
        <strain evidence="14">FACHB-1277</strain>
    </source>
</reference>
<name>A0A926Z6W7_9CYAN</name>
<evidence type="ECO:0000259" key="13">
    <source>
        <dbReference type="Pfam" id="PF12483"/>
    </source>
</evidence>
<dbReference type="Proteomes" id="UP000631421">
    <property type="component" value="Unassembled WGS sequence"/>
</dbReference>
<dbReference type="Pfam" id="PF12483">
    <property type="entry name" value="GIDE"/>
    <property type="match status" value="1"/>
</dbReference>
<keyword evidence="4" id="KW-0808">Transferase</keyword>
<dbReference type="GO" id="GO:0061630">
    <property type="term" value="F:ubiquitin protein ligase activity"/>
    <property type="evidence" value="ECO:0007669"/>
    <property type="project" value="UniProtKB-EC"/>
</dbReference>
<evidence type="ECO:0000256" key="11">
    <source>
        <dbReference type="ARBA" id="ARBA00023136"/>
    </source>
</evidence>
<dbReference type="RefSeq" id="WP_190351579.1">
    <property type="nucleotide sequence ID" value="NZ_JACJPY010000044.1"/>
</dbReference>
<accession>A0A926Z6W7</accession>
<dbReference type="InterPro" id="IPR044231">
    <property type="entry name" value="SP1/SPL1"/>
</dbReference>